<organism evidence="1">
    <name type="scientific">Siphoviridae sp. ctqPo10</name>
    <dbReference type="NCBI Taxonomy" id="2827948"/>
    <lineage>
        <taxon>Viruses</taxon>
        <taxon>Duplodnaviria</taxon>
        <taxon>Heunggongvirae</taxon>
        <taxon>Uroviricota</taxon>
        <taxon>Caudoviricetes</taxon>
    </lineage>
</organism>
<name>A0A8S5SVE1_9CAUD</name>
<sequence>MTNTKILKEEFGMRLVKIVDMKLKKSDKLFLLDIKLDVGDSYIYATNIVIGDMDDAIDKVNIEQDGLTGECTISGLFKNDLWLLNNIIEHEQKPKEMTLEDIEKALGYSVKIVKEKE</sequence>
<dbReference type="EMBL" id="BK032682">
    <property type="protein sequence ID" value="DAF54739.1"/>
    <property type="molecule type" value="Genomic_DNA"/>
</dbReference>
<protein>
    <submittedName>
        <fullName evidence="1">Uncharacterized protein</fullName>
    </submittedName>
</protein>
<evidence type="ECO:0000313" key="1">
    <source>
        <dbReference type="EMBL" id="DAF54739.1"/>
    </source>
</evidence>
<accession>A0A8S5SVE1</accession>
<reference evidence="1" key="1">
    <citation type="journal article" date="2021" name="Proc. Natl. Acad. Sci. U.S.A.">
        <title>A Catalog of Tens of Thousands of Viruses from Human Metagenomes Reveals Hidden Associations with Chronic Diseases.</title>
        <authorList>
            <person name="Tisza M.J."/>
            <person name="Buck C.B."/>
        </authorList>
    </citation>
    <scope>NUCLEOTIDE SEQUENCE</scope>
    <source>
        <strain evidence="1">CtqPo10</strain>
    </source>
</reference>
<proteinExistence type="predicted"/>